<accession>A0A3L6PVE1</accession>
<dbReference type="SUPFAM" id="SSF82171">
    <property type="entry name" value="DPP6 N-terminal domain-like"/>
    <property type="match status" value="1"/>
</dbReference>
<dbReference type="PANTHER" id="PTHR44259">
    <property type="entry name" value="OS07G0183000 PROTEIN-RELATED"/>
    <property type="match status" value="1"/>
</dbReference>
<evidence type="ECO:0000313" key="2">
    <source>
        <dbReference type="EMBL" id="RLM65577.1"/>
    </source>
</evidence>
<comment type="caution">
    <text evidence="2">The sequence shown here is derived from an EMBL/GenBank/DDBJ whole genome shotgun (WGS) entry which is preliminary data.</text>
</comment>
<dbReference type="InterPro" id="IPR050942">
    <property type="entry name" value="F-box_BR-signaling"/>
</dbReference>
<dbReference type="InterPro" id="IPR005174">
    <property type="entry name" value="KIB1-4_b-propeller"/>
</dbReference>
<sequence length="719" mass="78315">MSSSASNAAAAAPWADLLPELCGLVVDRLDPSGAPALLTSGLDPEGIEVEHDVDAGAFGLHDVSDGGSTGDRWHKILKVTLCQTPAHPSGGYLAVALFSDGFLAFTAAGDKCWTALKNPAAASRLDLSYMDAIVLKGKLFAVNERGRIYSWDMSSGTTEPAAVVQGPDIEIGRHCRRGFYLATSSRGQLLLICIYGDTELLFKDSRICSRLVDFYELGMSLHELDAGSGAWRRVTDLGGDRVLFLGANYPFYITAPPGSEDLKASSVYVADTPSSYDAGIFDLKKKGEDGWWWSASGVSTMSSASNDEVVAPWADLLPELCDHVLDHLDAVSAIRFPAASTAWAAASRMTPRLRSGTPTLLTSGLDPDGYDVEYDVEAGTFGLHDVAGGKSFYGEAQWLKNRTWIGGKDDWLVTTDLRCSVELLHPITGDRVPLPSFTTIRRLEVADYYELHVAVNNRLHLFQQVKLCQTPAHPNGHLAVALFSSGPLGLLAFTAHGDEGWTPLMNPAGVHYLKYTDATVHDGKVVAVAESGDIYSWDMMDGTTTEPTLLPRPEIHHVSYDLRRGFYLAASSGGQLQVVCMYGHGDVKDKRGRRIVFKDQWSFFARHVSLHELDAATGAWRRLRDLGGDRALFVGGNYPFYATVPPGGSDDLQADCVYVADLLGCDAAFFDLKLGDDHMYDFECRLSYPAMGDSLQMPMWFRPTAYPIAQVPAEERQTL</sequence>
<dbReference type="EMBL" id="PQIB02000015">
    <property type="protein sequence ID" value="RLM65577.1"/>
    <property type="molecule type" value="Genomic_DNA"/>
</dbReference>
<proteinExistence type="predicted"/>
<dbReference type="OrthoDB" id="642536at2759"/>
<feature type="domain" description="KIB1-4 beta-propeller" evidence="1">
    <location>
        <begin position="399"/>
        <end position="668"/>
    </location>
</feature>
<dbReference type="STRING" id="4540.A0A3L6PVE1"/>
<dbReference type="PANTHER" id="PTHR44259:SF103">
    <property type="entry name" value="F-BOX DOMAIN CONTAINING PROTEIN"/>
    <property type="match status" value="1"/>
</dbReference>
<protein>
    <recommendedName>
        <fullName evidence="1">KIB1-4 beta-propeller domain-containing protein</fullName>
    </recommendedName>
</protein>
<name>A0A3L6PVE1_PANMI</name>
<feature type="domain" description="KIB1-4 beta-propeller" evidence="1">
    <location>
        <begin position="71"/>
        <end position="282"/>
    </location>
</feature>
<dbReference type="Pfam" id="PF03478">
    <property type="entry name" value="Beta-prop_KIB1-4"/>
    <property type="match status" value="2"/>
</dbReference>
<keyword evidence="3" id="KW-1185">Reference proteome</keyword>
<dbReference type="Proteomes" id="UP000275267">
    <property type="component" value="Unassembled WGS sequence"/>
</dbReference>
<evidence type="ECO:0000313" key="3">
    <source>
        <dbReference type="Proteomes" id="UP000275267"/>
    </source>
</evidence>
<dbReference type="AlphaFoldDB" id="A0A3L6PVE1"/>
<reference evidence="3" key="1">
    <citation type="journal article" date="2019" name="Nat. Commun.">
        <title>The genome of broomcorn millet.</title>
        <authorList>
            <person name="Zou C."/>
            <person name="Miki D."/>
            <person name="Li D."/>
            <person name="Tang Q."/>
            <person name="Xiao L."/>
            <person name="Rajput S."/>
            <person name="Deng P."/>
            <person name="Jia W."/>
            <person name="Huang R."/>
            <person name="Zhang M."/>
            <person name="Sun Y."/>
            <person name="Hu J."/>
            <person name="Fu X."/>
            <person name="Schnable P.S."/>
            <person name="Li F."/>
            <person name="Zhang H."/>
            <person name="Feng B."/>
            <person name="Zhu X."/>
            <person name="Liu R."/>
            <person name="Schnable J.C."/>
            <person name="Zhu J.-K."/>
            <person name="Zhang H."/>
        </authorList>
    </citation>
    <scope>NUCLEOTIDE SEQUENCE [LARGE SCALE GENOMIC DNA]</scope>
</reference>
<organism evidence="2 3">
    <name type="scientific">Panicum miliaceum</name>
    <name type="common">Proso millet</name>
    <name type="synonym">Broomcorn millet</name>
    <dbReference type="NCBI Taxonomy" id="4540"/>
    <lineage>
        <taxon>Eukaryota</taxon>
        <taxon>Viridiplantae</taxon>
        <taxon>Streptophyta</taxon>
        <taxon>Embryophyta</taxon>
        <taxon>Tracheophyta</taxon>
        <taxon>Spermatophyta</taxon>
        <taxon>Magnoliopsida</taxon>
        <taxon>Liliopsida</taxon>
        <taxon>Poales</taxon>
        <taxon>Poaceae</taxon>
        <taxon>PACMAD clade</taxon>
        <taxon>Panicoideae</taxon>
        <taxon>Panicodae</taxon>
        <taxon>Paniceae</taxon>
        <taxon>Panicinae</taxon>
        <taxon>Panicum</taxon>
        <taxon>Panicum sect. Panicum</taxon>
    </lineage>
</organism>
<evidence type="ECO:0000259" key="1">
    <source>
        <dbReference type="Pfam" id="PF03478"/>
    </source>
</evidence>
<gene>
    <name evidence="2" type="ORF">C2845_PM16G22240</name>
</gene>